<evidence type="ECO:0000259" key="3">
    <source>
        <dbReference type="Pfam" id="PF18705"/>
    </source>
</evidence>
<evidence type="ECO:0000259" key="2">
    <source>
        <dbReference type="Pfam" id="PF13786"/>
    </source>
</evidence>
<dbReference type="EMBL" id="BJYL01000046">
    <property type="protein sequence ID" value="GEN84768.1"/>
    <property type="molecule type" value="Genomic_DNA"/>
</dbReference>
<proteinExistence type="predicted"/>
<feature type="domain" description="DUF5643" evidence="3">
    <location>
        <begin position="219"/>
        <end position="324"/>
    </location>
</feature>
<feature type="transmembrane region" description="Helical" evidence="1">
    <location>
        <begin position="45"/>
        <end position="64"/>
    </location>
</feature>
<comment type="caution">
    <text evidence="4">The sequence shown here is derived from an EMBL/GenBank/DDBJ whole genome shotgun (WGS) entry which is preliminary data.</text>
</comment>
<evidence type="ECO:0000313" key="4">
    <source>
        <dbReference type="EMBL" id="GEN84768.1"/>
    </source>
</evidence>
<dbReference type="Proteomes" id="UP000321901">
    <property type="component" value="Unassembled WGS sequence"/>
</dbReference>
<organism evidence="4 5">
    <name type="scientific">Sporosarcina luteola</name>
    <dbReference type="NCBI Taxonomy" id="582850"/>
    <lineage>
        <taxon>Bacteria</taxon>
        <taxon>Bacillati</taxon>
        <taxon>Bacillota</taxon>
        <taxon>Bacilli</taxon>
        <taxon>Bacillales</taxon>
        <taxon>Caryophanaceae</taxon>
        <taxon>Sporosarcina</taxon>
    </lineage>
</organism>
<reference evidence="4 5" key="1">
    <citation type="submission" date="2019-07" db="EMBL/GenBank/DDBJ databases">
        <title>Whole genome shotgun sequence of Sporosarcina luteola NBRC 105378.</title>
        <authorList>
            <person name="Hosoyama A."/>
            <person name="Uohara A."/>
            <person name="Ohji S."/>
            <person name="Ichikawa N."/>
        </authorList>
    </citation>
    <scope>NUCLEOTIDE SEQUENCE [LARGE SCALE GENOMIC DNA]</scope>
    <source>
        <strain evidence="4 5">NBRC 105378</strain>
    </source>
</reference>
<dbReference type="RefSeq" id="WP_147059918.1">
    <property type="nucleotide sequence ID" value="NZ_BJYL01000046.1"/>
</dbReference>
<dbReference type="AlphaFoldDB" id="A0A511ZBE5"/>
<keyword evidence="1" id="KW-0472">Membrane</keyword>
<evidence type="ECO:0000256" key="1">
    <source>
        <dbReference type="SAM" id="Phobius"/>
    </source>
</evidence>
<feature type="domain" description="DUF4179" evidence="2">
    <location>
        <begin position="41"/>
        <end position="133"/>
    </location>
</feature>
<evidence type="ECO:0000313" key="5">
    <source>
        <dbReference type="Proteomes" id="UP000321901"/>
    </source>
</evidence>
<dbReference type="Pfam" id="PF13786">
    <property type="entry name" value="DUF4179"/>
    <property type="match status" value="1"/>
</dbReference>
<dbReference type="Gene3D" id="2.60.40.1640">
    <property type="entry name" value="Conserved domain protein"/>
    <property type="match status" value="1"/>
</dbReference>
<keyword evidence="5" id="KW-1185">Reference proteome</keyword>
<dbReference type="Pfam" id="PF18705">
    <property type="entry name" value="DUF5643"/>
    <property type="match status" value="1"/>
</dbReference>
<dbReference type="InterPro" id="IPR025436">
    <property type="entry name" value="DUF4179"/>
</dbReference>
<evidence type="ECO:0008006" key="6">
    <source>
        <dbReference type="Google" id="ProtNLM"/>
    </source>
</evidence>
<keyword evidence="1" id="KW-1133">Transmembrane helix</keyword>
<accession>A0A511ZBE5</accession>
<dbReference type="Gene3D" id="2.60.40.1630">
    <property type="entry name" value="bacillus anthracis domain"/>
    <property type="match status" value="1"/>
</dbReference>
<gene>
    <name evidence="4" type="ORF">SLU01_30800</name>
</gene>
<dbReference type="InterPro" id="IPR040680">
    <property type="entry name" value="DUF5643"/>
</dbReference>
<sequence>MKDETKVIEETMEAIPVPSEKLDSIIEGSFKGDAPPRKGDRRRRIGYVAAAVLAISILGGTMALNHVMANMISQLPIIGNVFDFFGSTSQPAYKKFGQLATDVGRTAEDKGVLINIDQGVFDGTTITLAVTIQTRKNYGSALMFDGWPSVEGVPAGNAGASFEKVDGLGYAGIMTITPHFEGIPDEVDISWEPEKLIGDKKEVTGNWQLNFSLPRIEAEVQTLNKRVEKEGVAVEIKEVRKTPLTFNIFYQQLVDPAILDEWTAVEAELKATDDLGNEYEVPYNGGFADGSAQTAEDLQWSATIHNLDPMATKLIFHPFATVSTLEGAKVIYFEDVEVEL</sequence>
<protein>
    <recommendedName>
        <fullName evidence="6">DUF4179 domain-containing protein</fullName>
    </recommendedName>
</protein>
<dbReference type="OrthoDB" id="2293641at2"/>
<keyword evidence="1" id="KW-0812">Transmembrane</keyword>
<name>A0A511ZBE5_9BACL</name>